<dbReference type="SUPFAM" id="SSF46785">
    <property type="entry name" value="Winged helix' DNA-binding domain"/>
    <property type="match status" value="1"/>
</dbReference>
<dbReference type="GO" id="GO:0003700">
    <property type="term" value="F:DNA-binding transcription factor activity"/>
    <property type="evidence" value="ECO:0007669"/>
    <property type="project" value="InterPro"/>
</dbReference>
<dbReference type="PANTHER" id="PTHR30419:SF2">
    <property type="entry name" value="LYSR FAMILY TRANSCRIPTIONAL REGULATOR"/>
    <property type="match status" value="1"/>
</dbReference>
<organism evidence="6 7">
    <name type="scientific">Parazoarcus communis</name>
    <dbReference type="NCBI Taxonomy" id="41977"/>
    <lineage>
        <taxon>Bacteria</taxon>
        <taxon>Pseudomonadati</taxon>
        <taxon>Pseudomonadota</taxon>
        <taxon>Betaproteobacteria</taxon>
        <taxon>Rhodocyclales</taxon>
        <taxon>Zoogloeaceae</taxon>
        <taxon>Parazoarcus</taxon>
    </lineage>
</organism>
<dbReference type="InterPro" id="IPR036390">
    <property type="entry name" value="WH_DNA-bd_sf"/>
</dbReference>
<gene>
    <name evidence="6" type="ORF">CEW87_06365</name>
</gene>
<evidence type="ECO:0000313" key="6">
    <source>
        <dbReference type="EMBL" id="AWI81926.1"/>
    </source>
</evidence>
<dbReference type="AlphaFoldDB" id="A0A2U8H9Z3"/>
<dbReference type="InterPro" id="IPR000847">
    <property type="entry name" value="LysR_HTH_N"/>
</dbReference>
<keyword evidence="4" id="KW-0804">Transcription</keyword>
<protein>
    <submittedName>
        <fullName evidence="6">LysR family transcriptional regulator</fullName>
    </submittedName>
</protein>
<dbReference type="Proteomes" id="UP000244902">
    <property type="component" value="Chromosome"/>
</dbReference>
<evidence type="ECO:0000313" key="7">
    <source>
        <dbReference type="Proteomes" id="UP000244902"/>
    </source>
</evidence>
<keyword evidence="2" id="KW-0805">Transcription regulation</keyword>
<feature type="domain" description="HTH lysR-type" evidence="5">
    <location>
        <begin position="3"/>
        <end position="60"/>
    </location>
</feature>
<evidence type="ECO:0000256" key="4">
    <source>
        <dbReference type="ARBA" id="ARBA00023163"/>
    </source>
</evidence>
<name>A0A2U8H9Z3_9RHOO</name>
<dbReference type="InterPro" id="IPR036388">
    <property type="entry name" value="WH-like_DNA-bd_sf"/>
</dbReference>
<sequence length="312" mass="33936">MHIHARALKYFDMIRRCGSIREAARRLHVASSAINRQLLQLEEAIGSPLFDRMPGGLRLTAAGEIFSRHVITVLQDEHRMASELDALKGIRRGELSIAAIEGVNADLLPNVLERMMKRYPMLHISVRPAGSEVAAAAVAAGDADVAIGYSIERNEALRQCALGRFRLGAIMPADHPLASRTSVSFADCARYPLILAGKPLSIHTQLRPLLSHHRKPITVLMESASVELAKSMCLRGVGLAFQTRIGIEDELREGRLVHVPLIAAGPVISDLGIYVRSGRSLPPALDALIRVLSEEVARCEADEPTLNPQGPA</sequence>
<dbReference type="Gene3D" id="3.40.190.10">
    <property type="entry name" value="Periplasmic binding protein-like II"/>
    <property type="match status" value="2"/>
</dbReference>
<dbReference type="InterPro" id="IPR005119">
    <property type="entry name" value="LysR_subst-bd"/>
</dbReference>
<dbReference type="GO" id="GO:0003677">
    <property type="term" value="F:DNA binding"/>
    <property type="evidence" value="ECO:0007669"/>
    <property type="project" value="UniProtKB-KW"/>
</dbReference>
<dbReference type="Pfam" id="PF00126">
    <property type="entry name" value="HTH_1"/>
    <property type="match status" value="1"/>
</dbReference>
<proteinExistence type="inferred from homology"/>
<accession>A0A2U8H9Z3</accession>
<dbReference type="GO" id="GO:0005829">
    <property type="term" value="C:cytosol"/>
    <property type="evidence" value="ECO:0007669"/>
    <property type="project" value="TreeGrafter"/>
</dbReference>
<dbReference type="PANTHER" id="PTHR30419">
    <property type="entry name" value="HTH-TYPE TRANSCRIPTIONAL REGULATOR YBHD"/>
    <property type="match status" value="1"/>
</dbReference>
<dbReference type="Gene3D" id="1.10.10.10">
    <property type="entry name" value="Winged helix-like DNA-binding domain superfamily/Winged helix DNA-binding domain"/>
    <property type="match status" value="1"/>
</dbReference>
<evidence type="ECO:0000256" key="2">
    <source>
        <dbReference type="ARBA" id="ARBA00023015"/>
    </source>
</evidence>
<dbReference type="EMBL" id="CP022188">
    <property type="protein sequence ID" value="AWI81926.1"/>
    <property type="molecule type" value="Genomic_DNA"/>
</dbReference>
<keyword evidence="3" id="KW-0238">DNA-binding</keyword>
<dbReference type="InterPro" id="IPR050950">
    <property type="entry name" value="HTH-type_LysR_regulators"/>
</dbReference>
<dbReference type="PRINTS" id="PR00039">
    <property type="entry name" value="HTHLYSR"/>
</dbReference>
<comment type="similarity">
    <text evidence="1">Belongs to the LysR transcriptional regulatory family.</text>
</comment>
<evidence type="ECO:0000256" key="3">
    <source>
        <dbReference type="ARBA" id="ARBA00023125"/>
    </source>
</evidence>
<dbReference type="OrthoDB" id="8594260at2"/>
<dbReference type="Pfam" id="PF03466">
    <property type="entry name" value="LysR_substrate"/>
    <property type="match status" value="1"/>
</dbReference>
<dbReference type="SUPFAM" id="SSF53850">
    <property type="entry name" value="Periplasmic binding protein-like II"/>
    <property type="match status" value="1"/>
</dbReference>
<evidence type="ECO:0000256" key="1">
    <source>
        <dbReference type="ARBA" id="ARBA00009437"/>
    </source>
</evidence>
<dbReference type="PROSITE" id="PS50931">
    <property type="entry name" value="HTH_LYSR"/>
    <property type="match status" value="1"/>
</dbReference>
<evidence type="ECO:0000259" key="5">
    <source>
        <dbReference type="PROSITE" id="PS50931"/>
    </source>
</evidence>
<reference evidence="6 7" key="1">
    <citation type="submission" date="2017-06" db="EMBL/GenBank/DDBJ databases">
        <title>Azoarcus sp. TSNA42 complete genome sequence.</title>
        <authorList>
            <person name="Woo J.-H."/>
            <person name="Kim H.-S."/>
        </authorList>
    </citation>
    <scope>NUCLEOTIDE SEQUENCE [LARGE SCALE GENOMIC DNA]</scope>
    <source>
        <strain evidence="6 7">TSNA42</strain>
    </source>
</reference>